<dbReference type="EMBL" id="CP021354">
    <property type="protein sequence ID" value="AWK70870.1"/>
    <property type="molecule type" value="Genomic_DNA"/>
</dbReference>
<evidence type="ECO:0000313" key="5">
    <source>
        <dbReference type="Proteomes" id="UP000245711"/>
    </source>
</evidence>
<proteinExistence type="predicted"/>
<evidence type="ECO:0000256" key="2">
    <source>
        <dbReference type="SAM" id="Phobius"/>
    </source>
</evidence>
<sequence length="332" mass="34076">MSNRRVTGAAIYTAALLAAVATVTLAVRVVPASDAGRSAPEPGTGATRALIVIAVFAVVIAAIALAAALQGGRPRVAPGEPPADAVERAFSAKSRRQILAWTAGACVLVIAAYLLGSAGGNEPPAREAPAATESGGNSESPSEATPPEALRPTSDSAQARSDQAELWTAAAIVGPVLVTLLILGAAARRPVVVGREVPTPVDIDTASAAAQSLVRAAEEGLAAVVTTEMPPREAIIASYAAMEDALRRAPGAEPRDSDTPSEVLARAVQLGVLRSEAAAPLVRLFAEARFSRHPMDERHRAEAVDLLRRVLDDVGAQRRANDLGSNTCSPLP</sequence>
<organism evidence="4 5">
    <name type="scientific">Rhodococcus oxybenzonivorans</name>
    <dbReference type="NCBI Taxonomy" id="1990687"/>
    <lineage>
        <taxon>Bacteria</taxon>
        <taxon>Bacillati</taxon>
        <taxon>Actinomycetota</taxon>
        <taxon>Actinomycetes</taxon>
        <taxon>Mycobacteriales</taxon>
        <taxon>Nocardiaceae</taxon>
        <taxon>Rhodococcus</taxon>
    </lineage>
</organism>
<feature type="compositionally biased region" description="Polar residues" evidence="1">
    <location>
        <begin position="134"/>
        <end position="143"/>
    </location>
</feature>
<evidence type="ECO:0000259" key="3">
    <source>
        <dbReference type="Pfam" id="PF13559"/>
    </source>
</evidence>
<protein>
    <recommendedName>
        <fullName evidence="3">Protein-glutamine gamma-glutamyltransferase-like C-terminal domain-containing protein</fullName>
    </recommendedName>
</protein>
<gene>
    <name evidence="4" type="ORF">CBI38_04105</name>
</gene>
<dbReference type="AlphaFoldDB" id="A0A2S2BQG5"/>
<feature type="transmembrane region" description="Helical" evidence="2">
    <location>
        <begin position="166"/>
        <end position="186"/>
    </location>
</feature>
<evidence type="ECO:0000313" key="4">
    <source>
        <dbReference type="EMBL" id="AWK70870.1"/>
    </source>
</evidence>
<dbReference type="OrthoDB" id="4571933at2"/>
<keyword evidence="2" id="KW-0812">Transmembrane</keyword>
<keyword evidence="2" id="KW-1133">Transmembrane helix</keyword>
<keyword evidence="2" id="KW-0472">Membrane</keyword>
<dbReference type="Proteomes" id="UP000245711">
    <property type="component" value="Chromosome"/>
</dbReference>
<name>A0A2S2BQG5_9NOCA</name>
<feature type="transmembrane region" description="Helical" evidence="2">
    <location>
        <begin position="98"/>
        <end position="116"/>
    </location>
</feature>
<reference evidence="4 5" key="1">
    <citation type="submission" date="2017-05" db="EMBL/GenBank/DDBJ databases">
        <title>Isolation of Rhodococcus sp. S2-17 biodegrading of BP-3.</title>
        <authorList>
            <person name="Lee Y."/>
            <person name="Kim K.H."/>
            <person name="Chun B.H."/>
            <person name="Jung H.S."/>
            <person name="Jeon C.O."/>
        </authorList>
    </citation>
    <scope>NUCLEOTIDE SEQUENCE [LARGE SCALE GENOMIC DNA]</scope>
    <source>
        <strain evidence="4 5">S2-17</strain>
    </source>
</reference>
<dbReference type="RefSeq" id="WP_109326644.1">
    <property type="nucleotide sequence ID" value="NZ_CP021354.1"/>
</dbReference>
<feature type="domain" description="Protein-glutamine gamma-glutamyltransferase-like C-terminal" evidence="3">
    <location>
        <begin position="239"/>
        <end position="308"/>
    </location>
</feature>
<keyword evidence="5" id="KW-1185">Reference proteome</keyword>
<accession>A0A2S2BQG5</accession>
<dbReference type="Pfam" id="PF13559">
    <property type="entry name" value="DUF4129"/>
    <property type="match status" value="1"/>
</dbReference>
<evidence type="ECO:0000256" key="1">
    <source>
        <dbReference type="SAM" id="MobiDB-lite"/>
    </source>
</evidence>
<feature type="region of interest" description="Disordered" evidence="1">
    <location>
        <begin position="122"/>
        <end position="161"/>
    </location>
</feature>
<dbReference type="KEGG" id="roz:CBI38_04105"/>
<feature type="transmembrane region" description="Helical" evidence="2">
    <location>
        <begin position="50"/>
        <end position="69"/>
    </location>
</feature>
<dbReference type="InterPro" id="IPR025403">
    <property type="entry name" value="TgpA-like_C"/>
</dbReference>